<accession>A0A4Y2RFU1</accession>
<evidence type="ECO:0000313" key="2">
    <source>
        <dbReference type="EMBL" id="GBN74637.1"/>
    </source>
</evidence>
<evidence type="ECO:0000313" key="1">
    <source>
        <dbReference type="EMBL" id="GBN74633.1"/>
    </source>
</evidence>
<evidence type="ECO:0000313" key="3">
    <source>
        <dbReference type="Proteomes" id="UP000499080"/>
    </source>
</evidence>
<sequence length="89" mass="9649">MLHLFNSNAAQASQKNSDNKDFIFANGLKPSAGKIFGGVLLQSLRMALCQVLSLLAVIKGEKKLMTSEICLLNIVFRPFAGMITAGDMF</sequence>
<dbReference type="Proteomes" id="UP000499080">
    <property type="component" value="Unassembled WGS sequence"/>
</dbReference>
<dbReference type="EMBL" id="BGPR01016946">
    <property type="protein sequence ID" value="GBN74633.1"/>
    <property type="molecule type" value="Genomic_DNA"/>
</dbReference>
<comment type="caution">
    <text evidence="2">The sequence shown here is derived from an EMBL/GenBank/DDBJ whole genome shotgun (WGS) entry which is preliminary data.</text>
</comment>
<organism evidence="2 3">
    <name type="scientific">Araneus ventricosus</name>
    <name type="common">Orbweaver spider</name>
    <name type="synonym">Epeira ventricosa</name>
    <dbReference type="NCBI Taxonomy" id="182803"/>
    <lineage>
        <taxon>Eukaryota</taxon>
        <taxon>Metazoa</taxon>
        <taxon>Ecdysozoa</taxon>
        <taxon>Arthropoda</taxon>
        <taxon>Chelicerata</taxon>
        <taxon>Arachnida</taxon>
        <taxon>Araneae</taxon>
        <taxon>Araneomorphae</taxon>
        <taxon>Entelegynae</taxon>
        <taxon>Araneoidea</taxon>
        <taxon>Araneidae</taxon>
        <taxon>Araneus</taxon>
    </lineage>
</organism>
<dbReference type="EMBL" id="BGPR01016948">
    <property type="protein sequence ID" value="GBN74637.1"/>
    <property type="molecule type" value="Genomic_DNA"/>
</dbReference>
<name>A0A4Y2RFU1_ARAVE</name>
<keyword evidence="3" id="KW-1185">Reference proteome</keyword>
<gene>
    <name evidence="1" type="ORF">AVEN_189590_1</name>
    <name evidence="2" type="ORF">AVEN_32001_1</name>
</gene>
<dbReference type="AlphaFoldDB" id="A0A4Y2RFU1"/>
<protein>
    <submittedName>
        <fullName evidence="2">Uncharacterized protein</fullName>
    </submittedName>
</protein>
<proteinExistence type="predicted"/>
<reference evidence="2 3" key="1">
    <citation type="journal article" date="2019" name="Sci. Rep.">
        <title>Orb-weaving spider Araneus ventricosus genome elucidates the spidroin gene catalogue.</title>
        <authorList>
            <person name="Kono N."/>
            <person name="Nakamura H."/>
            <person name="Ohtoshi R."/>
            <person name="Moran D.A.P."/>
            <person name="Shinohara A."/>
            <person name="Yoshida Y."/>
            <person name="Fujiwara M."/>
            <person name="Mori M."/>
            <person name="Tomita M."/>
            <person name="Arakawa K."/>
        </authorList>
    </citation>
    <scope>NUCLEOTIDE SEQUENCE [LARGE SCALE GENOMIC DNA]</scope>
</reference>